<comment type="caution">
    <text evidence="6">The sequence shown here is derived from an EMBL/GenBank/DDBJ whole genome shotgun (WGS) entry which is preliminary data.</text>
</comment>
<dbReference type="SUPFAM" id="SSF46689">
    <property type="entry name" value="Homeodomain-like"/>
    <property type="match status" value="1"/>
</dbReference>
<reference evidence="6 7" key="1">
    <citation type="submission" date="2022-05" db="EMBL/GenBank/DDBJ databases">
        <authorList>
            <person name="Park J.-S."/>
        </authorList>
    </citation>
    <scope>NUCLEOTIDE SEQUENCE [LARGE SCALE GENOMIC DNA]</scope>
    <source>
        <strain evidence="6 7">2012CJ35-5</strain>
    </source>
</reference>
<evidence type="ECO:0000256" key="3">
    <source>
        <dbReference type="ARBA" id="ARBA00023163"/>
    </source>
</evidence>
<keyword evidence="4" id="KW-1133">Transmembrane helix</keyword>
<feature type="transmembrane region" description="Helical" evidence="4">
    <location>
        <begin position="227"/>
        <end position="249"/>
    </location>
</feature>
<keyword evidence="7" id="KW-1185">Reference proteome</keyword>
<feature type="transmembrane region" description="Helical" evidence="4">
    <location>
        <begin position="168"/>
        <end position="188"/>
    </location>
</feature>
<name>A0ABT0PP52_9FLAO</name>
<dbReference type="RefSeq" id="WP_249656345.1">
    <property type="nucleotide sequence ID" value="NZ_JAMFMA010000001.1"/>
</dbReference>
<evidence type="ECO:0000256" key="4">
    <source>
        <dbReference type="SAM" id="Phobius"/>
    </source>
</evidence>
<evidence type="ECO:0000313" key="6">
    <source>
        <dbReference type="EMBL" id="MCL6273167.1"/>
    </source>
</evidence>
<feature type="transmembrane region" description="Helical" evidence="4">
    <location>
        <begin position="200"/>
        <end position="221"/>
    </location>
</feature>
<feature type="domain" description="HTH araC/xylS-type" evidence="5">
    <location>
        <begin position="266"/>
        <end position="374"/>
    </location>
</feature>
<keyword evidence="4" id="KW-0472">Membrane</keyword>
<dbReference type="PROSITE" id="PS00041">
    <property type="entry name" value="HTH_ARAC_FAMILY_1"/>
    <property type="match status" value="1"/>
</dbReference>
<sequence length="375" mass="42609">MKPNRCYFSSKLLFLAQNLMIAENLLGITFVKDITLLLNAFGVANCLVLSIWFYRTNSPKSNKKNKLVALLLLVLGLTILNTVLNHSGYHSVFPNYEVFSNALAYTIAPLLYLIVSDKSPDANSKRSWMHLSPFGMIILGLITLQFIPSSNILTSIVESMVSGPIHKLFWNFHFFIYLYLAAKSLPILHTKRNAKLDHVLFWGIAVIWMVNLLILFFGNLIQPLSSIIRLNITLLFLSLTIVIFYKKLLPSDVNPKMKRKSSIKESNEYSLVIEEIEEKQLYTNPGLNIRNLSKAIGIPYSELSRIINDGSGTNFNNFINRMRINHVLKQIRTNAHTNYTIMGLARKAGFRSASSFYSAFKKEMGTTPSDFIKNL</sequence>
<dbReference type="SMART" id="SM00342">
    <property type="entry name" value="HTH_ARAC"/>
    <property type="match status" value="1"/>
</dbReference>
<dbReference type="Proteomes" id="UP001203607">
    <property type="component" value="Unassembled WGS sequence"/>
</dbReference>
<evidence type="ECO:0000256" key="2">
    <source>
        <dbReference type="ARBA" id="ARBA00023125"/>
    </source>
</evidence>
<dbReference type="InterPro" id="IPR009057">
    <property type="entry name" value="Homeodomain-like_sf"/>
</dbReference>
<accession>A0ABT0PP52</accession>
<organism evidence="6 7">
    <name type="scientific">Flagellimonas spongiicola</name>
    <dbReference type="NCBI Taxonomy" id="2942208"/>
    <lineage>
        <taxon>Bacteria</taxon>
        <taxon>Pseudomonadati</taxon>
        <taxon>Bacteroidota</taxon>
        <taxon>Flavobacteriia</taxon>
        <taxon>Flavobacteriales</taxon>
        <taxon>Flavobacteriaceae</taxon>
        <taxon>Flagellimonas</taxon>
    </lineage>
</organism>
<feature type="transmembrane region" description="Helical" evidence="4">
    <location>
        <begin position="127"/>
        <end position="148"/>
    </location>
</feature>
<evidence type="ECO:0000313" key="7">
    <source>
        <dbReference type="Proteomes" id="UP001203607"/>
    </source>
</evidence>
<keyword evidence="3" id="KW-0804">Transcription</keyword>
<dbReference type="EMBL" id="JAMFMA010000001">
    <property type="protein sequence ID" value="MCL6273167.1"/>
    <property type="molecule type" value="Genomic_DNA"/>
</dbReference>
<dbReference type="PROSITE" id="PS01124">
    <property type="entry name" value="HTH_ARAC_FAMILY_2"/>
    <property type="match status" value="1"/>
</dbReference>
<dbReference type="Pfam" id="PF12833">
    <property type="entry name" value="HTH_18"/>
    <property type="match status" value="1"/>
</dbReference>
<feature type="transmembrane region" description="Helical" evidence="4">
    <location>
        <begin position="36"/>
        <end position="55"/>
    </location>
</feature>
<protein>
    <submittedName>
        <fullName evidence="6">Helix-turn-helix transcriptional regulator</fullName>
    </submittedName>
</protein>
<dbReference type="Gene3D" id="1.10.10.60">
    <property type="entry name" value="Homeodomain-like"/>
    <property type="match status" value="1"/>
</dbReference>
<keyword evidence="1" id="KW-0805">Transcription regulation</keyword>
<dbReference type="InterPro" id="IPR018060">
    <property type="entry name" value="HTH_AraC"/>
</dbReference>
<dbReference type="InterPro" id="IPR018062">
    <property type="entry name" value="HTH_AraC-typ_CS"/>
</dbReference>
<feature type="transmembrane region" description="Helical" evidence="4">
    <location>
        <begin position="96"/>
        <end position="115"/>
    </location>
</feature>
<keyword evidence="4" id="KW-0812">Transmembrane</keyword>
<feature type="transmembrane region" description="Helical" evidence="4">
    <location>
        <begin position="12"/>
        <end position="30"/>
    </location>
</feature>
<dbReference type="PANTHER" id="PTHR43280:SF2">
    <property type="entry name" value="HTH-TYPE TRANSCRIPTIONAL REGULATOR EXSA"/>
    <property type="match status" value="1"/>
</dbReference>
<evidence type="ECO:0000256" key="1">
    <source>
        <dbReference type="ARBA" id="ARBA00023015"/>
    </source>
</evidence>
<dbReference type="PANTHER" id="PTHR43280">
    <property type="entry name" value="ARAC-FAMILY TRANSCRIPTIONAL REGULATOR"/>
    <property type="match status" value="1"/>
</dbReference>
<evidence type="ECO:0000259" key="5">
    <source>
        <dbReference type="PROSITE" id="PS01124"/>
    </source>
</evidence>
<feature type="transmembrane region" description="Helical" evidence="4">
    <location>
        <begin position="67"/>
        <end position="84"/>
    </location>
</feature>
<gene>
    <name evidence="6" type="ORF">M3P19_04055</name>
</gene>
<proteinExistence type="predicted"/>
<keyword evidence="2" id="KW-0238">DNA-binding</keyword>